<feature type="transmembrane region" description="Helical" evidence="7">
    <location>
        <begin position="369"/>
        <end position="389"/>
    </location>
</feature>
<dbReference type="RefSeq" id="WP_150084038.1">
    <property type="nucleotide sequence ID" value="NZ_VWRN01000047.1"/>
</dbReference>
<feature type="transmembrane region" description="Helical" evidence="7">
    <location>
        <begin position="395"/>
        <end position="417"/>
    </location>
</feature>
<comment type="caution">
    <text evidence="9">The sequence shown here is derived from an EMBL/GenBank/DDBJ whole genome shotgun (WGS) entry which is preliminary data.</text>
</comment>
<dbReference type="AlphaFoldDB" id="A0A5M8ADB5"/>
<sequence>MRSRTGSRSNRIGLSMRPSSLLRRSEGALVFACFAAAYVLSYALRTINAVIAPELIADMRLSNADLGLLSSAYFLAFAAMQLPVGQWLDRRGVRRVETVLLLIAAAGALVFALAGSAATLWLGRALIGAGVSACLMASYTAYRRWFPTARQSQLSVWMLVAGSGGALMTTLPVQAVLPWLGWRGVFLVMAGLLLLSALALYRGLARVERRSARLARGAERRSALADPVDIAADIAAASATVSATGSGAGSATDGMTDGATNSVGSPTNGVDRATAAAQVPAATMAGGYRALLRHPAFVRVLPFGLLNQAGFMAVQTLWVGPWLVDVLGFGPDRTAQILFLFNIALLAGYLLLGWLAPRRARDPVESARLVMVGAGLTLVLQAAIVAWTAPAAWLLWPLLAMCASTLSLILSTLSLSFPAAVAGRANTTYNLLVFGGSFLIQWGLGVAIDLFRDAGLPQADAFRAALGGLLGLQLVGYLWYALVPRLWRRVAG</sequence>
<evidence type="ECO:0000256" key="6">
    <source>
        <dbReference type="SAM" id="MobiDB-lite"/>
    </source>
</evidence>
<evidence type="ECO:0000313" key="9">
    <source>
        <dbReference type="EMBL" id="KAA6120086.1"/>
    </source>
</evidence>
<evidence type="ECO:0000256" key="1">
    <source>
        <dbReference type="ARBA" id="ARBA00004651"/>
    </source>
</evidence>
<dbReference type="InterPro" id="IPR050189">
    <property type="entry name" value="MFS_Efflux_Transporters"/>
</dbReference>
<feature type="transmembrane region" description="Helical" evidence="7">
    <location>
        <begin position="64"/>
        <end position="84"/>
    </location>
</feature>
<feature type="compositionally biased region" description="Polar residues" evidence="6">
    <location>
        <begin position="258"/>
        <end position="267"/>
    </location>
</feature>
<reference evidence="9 10" key="1">
    <citation type="submission" date="2019-09" db="EMBL/GenBank/DDBJ databases">
        <title>Isolation of a novel species in the genus Cupriavidus from patients with sepsis using whole genome sequencing.</title>
        <authorList>
            <person name="Kweon O.J."/>
            <person name="Lee M.-K."/>
        </authorList>
    </citation>
    <scope>NUCLEOTIDE SEQUENCE [LARGE SCALE GENOMIC DNA]</scope>
    <source>
        <strain evidence="9 10">MKL-01</strain>
    </source>
</reference>
<keyword evidence="5 7" id="KW-0472">Membrane</keyword>
<feature type="transmembrane region" description="Helical" evidence="7">
    <location>
        <begin position="429"/>
        <end position="450"/>
    </location>
</feature>
<keyword evidence="3 7" id="KW-0812">Transmembrane</keyword>
<evidence type="ECO:0000256" key="2">
    <source>
        <dbReference type="ARBA" id="ARBA00022475"/>
    </source>
</evidence>
<gene>
    <name evidence="9" type="ORF">F1599_18080</name>
</gene>
<dbReference type="PANTHER" id="PTHR43124:SF3">
    <property type="entry name" value="CHLORAMPHENICOL EFFLUX PUMP RV0191"/>
    <property type="match status" value="1"/>
</dbReference>
<name>A0A5M8ADB5_9BURK</name>
<dbReference type="InterPro" id="IPR011701">
    <property type="entry name" value="MFS"/>
</dbReference>
<evidence type="ECO:0000259" key="8">
    <source>
        <dbReference type="PROSITE" id="PS50850"/>
    </source>
</evidence>
<feature type="transmembrane region" description="Helical" evidence="7">
    <location>
        <begin position="179"/>
        <end position="201"/>
    </location>
</feature>
<feature type="transmembrane region" description="Helical" evidence="7">
    <location>
        <begin position="296"/>
        <end position="317"/>
    </location>
</feature>
<keyword evidence="2" id="KW-1003">Cell membrane</keyword>
<feature type="compositionally biased region" description="Low complexity" evidence="6">
    <location>
        <begin position="246"/>
        <end position="256"/>
    </location>
</feature>
<feature type="transmembrane region" description="Helical" evidence="7">
    <location>
        <begin position="154"/>
        <end position="173"/>
    </location>
</feature>
<evidence type="ECO:0000313" key="10">
    <source>
        <dbReference type="Proteomes" id="UP000324324"/>
    </source>
</evidence>
<dbReference type="Pfam" id="PF07690">
    <property type="entry name" value="MFS_1"/>
    <property type="match status" value="1"/>
</dbReference>
<dbReference type="InterPro" id="IPR036259">
    <property type="entry name" value="MFS_trans_sf"/>
</dbReference>
<dbReference type="Gene3D" id="1.20.1250.20">
    <property type="entry name" value="MFS general substrate transporter like domains"/>
    <property type="match status" value="1"/>
</dbReference>
<feature type="transmembrane region" description="Helical" evidence="7">
    <location>
        <begin position="462"/>
        <end position="483"/>
    </location>
</feature>
<keyword evidence="10" id="KW-1185">Reference proteome</keyword>
<dbReference type="InterPro" id="IPR020846">
    <property type="entry name" value="MFS_dom"/>
</dbReference>
<dbReference type="PROSITE" id="PS50850">
    <property type="entry name" value="MFS"/>
    <property type="match status" value="1"/>
</dbReference>
<feature type="transmembrane region" description="Helical" evidence="7">
    <location>
        <begin position="121"/>
        <end position="142"/>
    </location>
</feature>
<dbReference type="GO" id="GO:0022857">
    <property type="term" value="F:transmembrane transporter activity"/>
    <property type="evidence" value="ECO:0007669"/>
    <property type="project" value="InterPro"/>
</dbReference>
<evidence type="ECO:0000256" key="3">
    <source>
        <dbReference type="ARBA" id="ARBA00022692"/>
    </source>
</evidence>
<comment type="subcellular location">
    <subcellularLocation>
        <location evidence="1">Cell membrane</location>
        <topology evidence="1">Multi-pass membrane protein</topology>
    </subcellularLocation>
</comment>
<dbReference type="SUPFAM" id="SSF103473">
    <property type="entry name" value="MFS general substrate transporter"/>
    <property type="match status" value="1"/>
</dbReference>
<feature type="transmembrane region" description="Helical" evidence="7">
    <location>
        <begin position="96"/>
        <end position="115"/>
    </location>
</feature>
<accession>A0A5M8ADB5</accession>
<dbReference type="EMBL" id="VWRN01000047">
    <property type="protein sequence ID" value="KAA6120086.1"/>
    <property type="molecule type" value="Genomic_DNA"/>
</dbReference>
<evidence type="ECO:0000256" key="5">
    <source>
        <dbReference type="ARBA" id="ARBA00023136"/>
    </source>
</evidence>
<feature type="transmembrane region" description="Helical" evidence="7">
    <location>
        <begin position="21"/>
        <end position="44"/>
    </location>
</feature>
<keyword evidence="4 7" id="KW-1133">Transmembrane helix</keyword>
<feature type="region of interest" description="Disordered" evidence="6">
    <location>
        <begin position="246"/>
        <end position="267"/>
    </location>
</feature>
<protein>
    <submittedName>
        <fullName evidence="9">MFS transporter</fullName>
    </submittedName>
</protein>
<dbReference type="Proteomes" id="UP000324324">
    <property type="component" value="Unassembled WGS sequence"/>
</dbReference>
<evidence type="ECO:0000256" key="4">
    <source>
        <dbReference type="ARBA" id="ARBA00022989"/>
    </source>
</evidence>
<dbReference type="PANTHER" id="PTHR43124">
    <property type="entry name" value="PURINE EFFLUX PUMP PBUE"/>
    <property type="match status" value="1"/>
</dbReference>
<feature type="transmembrane region" description="Helical" evidence="7">
    <location>
        <begin position="337"/>
        <end position="357"/>
    </location>
</feature>
<organism evidence="9 10">
    <name type="scientific">Cupriavidus cauae</name>
    <dbReference type="NCBI Taxonomy" id="2608999"/>
    <lineage>
        <taxon>Bacteria</taxon>
        <taxon>Pseudomonadati</taxon>
        <taxon>Pseudomonadota</taxon>
        <taxon>Betaproteobacteria</taxon>
        <taxon>Burkholderiales</taxon>
        <taxon>Burkholderiaceae</taxon>
        <taxon>Cupriavidus</taxon>
    </lineage>
</organism>
<feature type="domain" description="Major facilitator superfamily (MFS) profile" evidence="8">
    <location>
        <begin position="29"/>
        <end position="488"/>
    </location>
</feature>
<evidence type="ECO:0000256" key="7">
    <source>
        <dbReference type="SAM" id="Phobius"/>
    </source>
</evidence>
<proteinExistence type="predicted"/>
<dbReference type="Gene3D" id="1.20.1720.10">
    <property type="entry name" value="Multidrug resistance protein D"/>
    <property type="match status" value="1"/>
</dbReference>
<dbReference type="GO" id="GO:0005886">
    <property type="term" value="C:plasma membrane"/>
    <property type="evidence" value="ECO:0007669"/>
    <property type="project" value="UniProtKB-SubCell"/>
</dbReference>